<gene>
    <name evidence="2" type="ORF">UFOVP351_28</name>
</gene>
<accession>A0A6J5LXG1</accession>
<reference evidence="2" key="1">
    <citation type="submission" date="2020-04" db="EMBL/GenBank/DDBJ databases">
        <authorList>
            <person name="Chiriac C."/>
            <person name="Salcher M."/>
            <person name="Ghai R."/>
            <person name="Kavagutti S V."/>
        </authorList>
    </citation>
    <scope>NUCLEOTIDE SEQUENCE</scope>
</reference>
<sequence>MDILKLETDTICSDAAIMFRRYEKLRREMREVENLLDQKRKEYMFKMSIYGMCRNKFEQACKARGFML</sequence>
<keyword evidence="1" id="KW-0175">Coiled coil</keyword>
<organism evidence="2">
    <name type="scientific">uncultured Caudovirales phage</name>
    <dbReference type="NCBI Taxonomy" id="2100421"/>
    <lineage>
        <taxon>Viruses</taxon>
        <taxon>Duplodnaviria</taxon>
        <taxon>Heunggongvirae</taxon>
        <taxon>Uroviricota</taxon>
        <taxon>Caudoviricetes</taxon>
        <taxon>Peduoviridae</taxon>
        <taxon>Maltschvirus</taxon>
        <taxon>Maltschvirus maltsch</taxon>
    </lineage>
</organism>
<protein>
    <submittedName>
        <fullName evidence="2">Uncharacterized protein</fullName>
    </submittedName>
</protein>
<dbReference type="EMBL" id="LR796360">
    <property type="protein sequence ID" value="CAB4139208.1"/>
    <property type="molecule type" value="Genomic_DNA"/>
</dbReference>
<evidence type="ECO:0000313" key="2">
    <source>
        <dbReference type="EMBL" id="CAB4139208.1"/>
    </source>
</evidence>
<proteinExistence type="predicted"/>
<evidence type="ECO:0000256" key="1">
    <source>
        <dbReference type="SAM" id="Coils"/>
    </source>
</evidence>
<name>A0A6J5LXG1_9CAUD</name>
<feature type="coiled-coil region" evidence="1">
    <location>
        <begin position="15"/>
        <end position="42"/>
    </location>
</feature>